<evidence type="ECO:0000313" key="2">
    <source>
        <dbReference type="Proteomes" id="UP001341281"/>
    </source>
</evidence>
<reference evidence="1 2" key="1">
    <citation type="submission" date="2024-02" db="EMBL/GenBank/DDBJ databases">
        <title>High-quality chromosome-scale genome assembly of Pensacola bahiagrass (Paspalum notatum Flugge var. saurae).</title>
        <authorList>
            <person name="Vega J.M."/>
            <person name="Podio M."/>
            <person name="Orjuela J."/>
            <person name="Siena L.A."/>
            <person name="Pessino S.C."/>
            <person name="Combes M.C."/>
            <person name="Mariac C."/>
            <person name="Albertini E."/>
            <person name="Pupilli F."/>
            <person name="Ortiz J.P.A."/>
            <person name="Leblanc O."/>
        </authorList>
    </citation>
    <scope>NUCLEOTIDE SEQUENCE [LARGE SCALE GENOMIC DNA]</scope>
    <source>
        <strain evidence="1">R1</strain>
        <tissue evidence="1">Leaf</tissue>
    </source>
</reference>
<evidence type="ECO:0000313" key="1">
    <source>
        <dbReference type="EMBL" id="WVZ90929.1"/>
    </source>
</evidence>
<proteinExistence type="predicted"/>
<gene>
    <name evidence="1" type="ORF">U9M48_037181</name>
</gene>
<dbReference type="EMBL" id="CP144752">
    <property type="protein sequence ID" value="WVZ90929.1"/>
    <property type="molecule type" value="Genomic_DNA"/>
</dbReference>
<dbReference type="Proteomes" id="UP001341281">
    <property type="component" value="Chromosome 08"/>
</dbReference>
<protein>
    <submittedName>
        <fullName evidence="1">Uncharacterized protein</fullName>
    </submittedName>
</protein>
<organism evidence="1 2">
    <name type="scientific">Paspalum notatum var. saurae</name>
    <dbReference type="NCBI Taxonomy" id="547442"/>
    <lineage>
        <taxon>Eukaryota</taxon>
        <taxon>Viridiplantae</taxon>
        <taxon>Streptophyta</taxon>
        <taxon>Embryophyta</taxon>
        <taxon>Tracheophyta</taxon>
        <taxon>Spermatophyta</taxon>
        <taxon>Magnoliopsida</taxon>
        <taxon>Liliopsida</taxon>
        <taxon>Poales</taxon>
        <taxon>Poaceae</taxon>
        <taxon>PACMAD clade</taxon>
        <taxon>Panicoideae</taxon>
        <taxon>Andropogonodae</taxon>
        <taxon>Paspaleae</taxon>
        <taxon>Paspalinae</taxon>
        <taxon>Paspalum</taxon>
    </lineage>
</organism>
<dbReference type="AlphaFoldDB" id="A0AAQ3UEE9"/>
<name>A0AAQ3UEE9_PASNO</name>
<keyword evidence="2" id="KW-1185">Reference proteome</keyword>
<accession>A0AAQ3UEE9</accession>
<sequence>MAERHGAGPDTARLFLPPCRGLLARGSHCGGGRQISPAMTLGSGLLARGSLCMTRICPIQAPGRSRAACSLAPLSALLPPPI</sequence>